<gene>
    <name evidence="3" type="ORF">F503_03076</name>
</gene>
<dbReference type="GO" id="GO:0032259">
    <property type="term" value="P:methylation"/>
    <property type="evidence" value="ECO:0007669"/>
    <property type="project" value="UniProtKB-KW"/>
</dbReference>
<sequence>MQTHLGLNALVYGVLSLHCVYVNAPTRLDRGRRADSASGSSIGEFEPIPLDLEAMDVAAPCTSSSVDSSYGSDSCPDGSSSIADSLHPSIGSAIYKHSYERGRRYHYFRNGKYPIPNDDREQDREDMKHALVLELTDGQLIAAPITDPQRIIDLGTGTGIWAMEVGDKYPMAQVVGVDLSPIQPVWVPPNVSFIIDDIEDEWITSTGVYDYVHLRTVLQFVDPVKVLGRCFANMRPGGWIETGDFDGDIHCDDGTMPPGWPVKVFWDKLAEAMPLSTDAFTDDTKERRDMQVVRRTGVLLAQAGFVNVAHKSYKVPIGIWPANKTMRLIGMYMRQVMRDFFEAAALKPYQTLGMSDDEISAFLATVQTAIQSCHPRGVHAYTKYYIWTAQKPAQ</sequence>
<dbReference type="CDD" id="cd02440">
    <property type="entry name" value="AdoMet_MTases"/>
    <property type="match status" value="1"/>
</dbReference>
<dbReference type="GO" id="GO:0008168">
    <property type="term" value="F:methyltransferase activity"/>
    <property type="evidence" value="ECO:0007669"/>
    <property type="project" value="UniProtKB-KW"/>
</dbReference>
<dbReference type="STRING" id="1262450.S3BZF5"/>
<accession>S3BZF5</accession>
<dbReference type="HOGENOM" id="CLU_010595_7_1_1"/>
<dbReference type="PANTHER" id="PTHR43591">
    <property type="entry name" value="METHYLTRANSFERASE"/>
    <property type="match status" value="1"/>
</dbReference>
<dbReference type="OMA" id="HAFANGR"/>
<dbReference type="PANTHER" id="PTHR43591:SF24">
    <property type="entry name" value="2-METHOXY-6-POLYPRENYL-1,4-BENZOQUINOL METHYLASE, MITOCHONDRIAL"/>
    <property type="match status" value="1"/>
</dbReference>
<dbReference type="eggNOG" id="ENOG502S6PS">
    <property type="taxonomic scope" value="Eukaryota"/>
</dbReference>
<dbReference type="EMBL" id="KE148152">
    <property type="protein sequence ID" value="EPE06649.1"/>
    <property type="molecule type" value="Genomic_DNA"/>
</dbReference>
<feature type="chain" id="PRO_5004506652" evidence="2">
    <location>
        <begin position="17"/>
        <end position="394"/>
    </location>
</feature>
<evidence type="ECO:0000256" key="1">
    <source>
        <dbReference type="ARBA" id="ARBA00038158"/>
    </source>
</evidence>
<keyword evidence="3" id="KW-0808">Transferase</keyword>
<protein>
    <submittedName>
        <fullName evidence="3">Methyltransferase domain-containing protein</fullName>
    </submittedName>
</protein>
<comment type="similarity">
    <text evidence="1">Belongs to the methyltransferase superfamily. LaeA methyltransferase family.</text>
</comment>
<keyword evidence="3" id="KW-0489">Methyltransferase</keyword>
<dbReference type="Proteomes" id="UP000016923">
    <property type="component" value="Unassembled WGS sequence"/>
</dbReference>
<reference evidence="3 4" key="1">
    <citation type="journal article" date="2013" name="BMC Genomics">
        <title>The genome and transcriptome of the pine saprophyte Ophiostoma piceae, and a comparison with the bark beetle-associated pine pathogen Grosmannia clavigera.</title>
        <authorList>
            <person name="Haridas S."/>
            <person name="Wang Y."/>
            <person name="Lim L."/>
            <person name="Massoumi Alamouti S."/>
            <person name="Jackman S."/>
            <person name="Docking R."/>
            <person name="Robertson G."/>
            <person name="Birol I."/>
            <person name="Bohlmann J."/>
            <person name="Breuil C."/>
        </authorList>
    </citation>
    <scope>NUCLEOTIDE SEQUENCE [LARGE SCALE GENOMIC DNA]</scope>
    <source>
        <strain evidence="3 4">UAMH 11346</strain>
    </source>
</reference>
<dbReference type="SUPFAM" id="SSF53335">
    <property type="entry name" value="S-adenosyl-L-methionine-dependent methyltransferases"/>
    <property type="match status" value="1"/>
</dbReference>
<proteinExistence type="inferred from homology"/>
<feature type="signal peptide" evidence="2">
    <location>
        <begin position="1"/>
        <end position="16"/>
    </location>
</feature>
<keyword evidence="2" id="KW-0732">Signal</keyword>
<evidence type="ECO:0000313" key="3">
    <source>
        <dbReference type="EMBL" id="EPE06649.1"/>
    </source>
</evidence>
<evidence type="ECO:0000256" key="2">
    <source>
        <dbReference type="SAM" id="SignalP"/>
    </source>
</evidence>
<dbReference type="Gene3D" id="3.40.50.150">
    <property type="entry name" value="Vaccinia Virus protein VP39"/>
    <property type="match status" value="1"/>
</dbReference>
<dbReference type="InterPro" id="IPR029063">
    <property type="entry name" value="SAM-dependent_MTases_sf"/>
</dbReference>
<dbReference type="AlphaFoldDB" id="S3BZF5"/>
<organism evidence="3 4">
    <name type="scientific">Ophiostoma piceae (strain UAMH 11346)</name>
    <name type="common">Sap stain fungus</name>
    <dbReference type="NCBI Taxonomy" id="1262450"/>
    <lineage>
        <taxon>Eukaryota</taxon>
        <taxon>Fungi</taxon>
        <taxon>Dikarya</taxon>
        <taxon>Ascomycota</taxon>
        <taxon>Pezizomycotina</taxon>
        <taxon>Sordariomycetes</taxon>
        <taxon>Sordariomycetidae</taxon>
        <taxon>Ophiostomatales</taxon>
        <taxon>Ophiostomataceae</taxon>
        <taxon>Ophiostoma</taxon>
    </lineage>
</organism>
<name>S3BZF5_OPHP1</name>
<dbReference type="OrthoDB" id="184880at2759"/>
<evidence type="ECO:0000313" key="4">
    <source>
        <dbReference type="Proteomes" id="UP000016923"/>
    </source>
</evidence>
<dbReference type="VEuPathDB" id="FungiDB:F503_03076"/>
<dbReference type="Pfam" id="PF13489">
    <property type="entry name" value="Methyltransf_23"/>
    <property type="match status" value="1"/>
</dbReference>
<keyword evidence="4" id="KW-1185">Reference proteome</keyword>